<feature type="transmembrane region" description="Helical" evidence="1">
    <location>
        <begin position="12"/>
        <end position="31"/>
    </location>
</feature>
<feature type="transmembrane region" description="Helical" evidence="1">
    <location>
        <begin position="37"/>
        <end position="58"/>
    </location>
</feature>
<dbReference type="InterPro" id="IPR027783">
    <property type="entry name" value="Bacterial_PH-related"/>
</dbReference>
<dbReference type="EMBL" id="JZRB01000004">
    <property type="protein sequence ID" value="KJV36792.1"/>
    <property type="molecule type" value="Genomic_DNA"/>
</dbReference>
<keyword evidence="4" id="KW-1185">Reference proteome</keyword>
<feature type="domain" description="Bacterial Pleckstrin homology" evidence="2">
    <location>
        <begin position="61"/>
        <end position="158"/>
    </location>
</feature>
<accession>A0A0F3L0Q3</accession>
<evidence type="ECO:0000259" key="2">
    <source>
        <dbReference type="Pfam" id="PF10882"/>
    </source>
</evidence>
<keyword evidence="1" id="KW-0812">Transmembrane</keyword>
<dbReference type="Pfam" id="PF10882">
    <property type="entry name" value="bPH_5"/>
    <property type="match status" value="1"/>
</dbReference>
<name>A0A0F3L0Q3_9GAMM</name>
<evidence type="ECO:0000313" key="3">
    <source>
        <dbReference type="EMBL" id="KJV36792.1"/>
    </source>
</evidence>
<keyword evidence="1" id="KW-1133">Transmembrane helix</keyword>
<evidence type="ECO:0000256" key="1">
    <source>
        <dbReference type="SAM" id="Phobius"/>
    </source>
</evidence>
<dbReference type="RefSeq" id="WP_045828097.1">
    <property type="nucleotide sequence ID" value="NZ_JZRB01000004.1"/>
</dbReference>
<protein>
    <recommendedName>
        <fullName evidence="2">Bacterial Pleckstrin homology domain-containing protein</fullName>
    </recommendedName>
</protein>
<dbReference type="AlphaFoldDB" id="A0A0F3L0Q3"/>
<dbReference type="Proteomes" id="UP000033651">
    <property type="component" value="Unassembled WGS sequence"/>
</dbReference>
<dbReference type="PATRIC" id="fig|345309.4.peg.2994"/>
<sequence length="165" mass="17565">MQTFATSMSGTVRWIGIATVLLVVAAVAIVMTRDAPAVLGVPFAGILTLALAVCYAVSPLRYEVGDGRLVIRRQVGRTTVELRGAAVHADDDGFRGLIRVFGNGGFFAFDGLFYSRRLGMLKVASRHRGPAVVLQPTGGRKLLLAPDDRDAFIAALVRQGASLSH</sequence>
<gene>
    <name evidence="3" type="ORF">VI08_03285</name>
</gene>
<organism evidence="3 4">
    <name type="scientific">Luteibacter yeojuensis</name>
    <dbReference type="NCBI Taxonomy" id="345309"/>
    <lineage>
        <taxon>Bacteria</taxon>
        <taxon>Pseudomonadati</taxon>
        <taxon>Pseudomonadota</taxon>
        <taxon>Gammaproteobacteria</taxon>
        <taxon>Lysobacterales</taxon>
        <taxon>Rhodanobacteraceae</taxon>
        <taxon>Luteibacter</taxon>
    </lineage>
</organism>
<dbReference type="OrthoDB" id="574096at2"/>
<comment type="caution">
    <text evidence="3">The sequence shown here is derived from an EMBL/GenBank/DDBJ whole genome shotgun (WGS) entry which is preliminary data.</text>
</comment>
<reference evidence="3 4" key="1">
    <citation type="submission" date="2015-03" db="EMBL/GenBank/DDBJ databases">
        <title>Draft genome sequence of Luteibacter yeojuensis strain SU11.</title>
        <authorList>
            <person name="Sulaiman J."/>
            <person name="Priya K."/>
            <person name="Chan K.-G."/>
        </authorList>
    </citation>
    <scope>NUCLEOTIDE SEQUENCE [LARGE SCALE GENOMIC DNA]</scope>
    <source>
        <strain evidence="3 4">SU11</strain>
    </source>
</reference>
<keyword evidence="1" id="KW-0472">Membrane</keyword>
<proteinExistence type="predicted"/>
<evidence type="ECO:0000313" key="4">
    <source>
        <dbReference type="Proteomes" id="UP000033651"/>
    </source>
</evidence>